<protein>
    <submittedName>
        <fullName evidence="1">Uncharacterized protein</fullName>
    </submittedName>
</protein>
<evidence type="ECO:0000313" key="1">
    <source>
        <dbReference type="EMBL" id="KAI9898869.1"/>
    </source>
</evidence>
<proteinExistence type="predicted"/>
<gene>
    <name evidence="1" type="ORF">N3K66_005330</name>
</gene>
<organism evidence="1 2">
    <name type="scientific">Trichothecium roseum</name>
    <dbReference type="NCBI Taxonomy" id="47278"/>
    <lineage>
        <taxon>Eukaryota</taxon>
        <taxon>Fungi</taxon>
        <taxon>Dikarya</taxon>
        <taxon>Ascomycota</taxon>
        <taxon>Pezizomycotina</taxon>
        <taxon>Sordariomycetes</taxon>
        <taxon>Hypocreomycetidae</taxon>
        <taxon>Hypocreales</taxon>
        <taxon>Hypocreales incertae sedis</taxon>
        <taxon>Trichothecium</taxon>
    </lineage>
</organism>
<comment type="caution">
    <text evidence="1">The sequence shown here is derived from an EMBL/GenBank/DDBJ whole genome shotgun (WGS) entry which is preliminary data.</text>
</comment>
<accession>A0ACC0UXK8</accession>
<reference evidence="1" key="1">
    <citation type="submission" date="2022-10" db="EMBL/GenBank/DDBJ databases">
        <title>Complete Genome of Trichothecium roseum strain YXFP-22015, a Plant Pathogen Isolated from Citrus.</title>
        <authorList>
            <person name="Wang Y."/>
            <person name="Zhu L."/>
        </authorList>
    </citation>
    <scope>NUCLEOTIDE SEQUENCE</scope>
    <source>
        <strain evidence="1">YXFP-22015</strain>
    </source>
</reference>
<sequence>MSSPIEAAIASIRRTSPSIALHTPSSPDYEALCKTYVVTGARPAAIARPRSAEEVAALVRACAEHGADFGVRTGGHSCVGRALLDGGLTIDMREIDHVVVAEDEKTARVGGGVLAGGLLKALAERGLATPCGSVGSVGYVGWSTLGGYGPFSSLHGLGVDQIVGAKLVNGKGEIVEEGDDLLKGIRGAGPIFGPIVELTVKVHPLKELLVGTLIYDSSDMKAIWTTVTQSLQTLTLPEPLQIQLFATDFPGAGKVLGAIVTWVSDDHARGREWIDRIAGLGTCVMNATAAKTPPQYAADNEKMAPYGVHGRSYTLSLRAHTAETAAVLAEHSARVPAGGCMISVHSLRGPKPSDVGGGSVFGAREAHHVVEIVAMGTDPALEQDALAWGRGLLADLRARVAGDNVVWSSYISLLDHDDADVADIYNEHLPALVALKNKYDPGNVFRNAAPRLPAQ</sequence>
<keyword evidence="2" id="KW-1185">Reference proteome</keyword>
<evidence type="ECO:0000313" key="2">
    <source>
        <dbReference type="Proteomes" id="UP001163324"/>
    </source>
</evidence>
<dbReference type="Proteomes" id="UP001163324">
    <property type="component" value="Chromosome 5"/>
</dbReference>
<name>A0ACC0UXK8_9HYPO</name>
<dbReference type="EMBL" id="CM047944">
    <property type="protein sequence ID" value="KAI9898869.1"/>
    <property type="molecule type" value="Genomic_DNA"/>
</dbReference>